<feature type="domain" description="ChsH2 rubredoxin-like zinc ribbon" evidence="2">
    <location>
        <begin position="5"/>
        <end position="38"/>
    </location>
</feature>
<dbReference type="Pfam" id="PF12172">
    <property type="entry name" value="zf-ChsH2"/>
    <property type="match status" value="1"/>
</dbReference>
<reference evidence="3 4" key="1">
    <citation type="journal article" date="2016" name="Front. Microbiol.">
        <title>Genomic Resource of Rice Seed Associated Bacteria.</title>
        <authorList>
            <person name="Midha S."/>
            <person name="Bansal K."/>
            <person name="Sharma S."/>
            <person name="Kumar N."/>
            <person name="Patil P.P."/>
            <person name="Chaudhry V."/>
            <person name="Patil P.B."/>
        </authorList>
    </citation>
    <scope>NUCLEOTIDE SEQUENCE [LARGE SCALE GENOMIC DNA]</scope>
    <source>
        <strain evidence="3 4">NS331</strain>
    </source>
</reference>
<evidence type="ECO:0000313" key="3">
    <source>
        <dbReference type="EMBL" id="KTT18977.1"/>
    </source>
</evidence>
<dbReference type="InterPro" id="IPR002878">
    <property type="entry name" value="ChsH2_C"/>
</dbReference>
<gene>
    <name evidence="3" type="ORF">NS331_15150</name>
</gene>
<organism evidence="3 4">
    <name type="scientific">Pseudacidovorax intermedius</name>
    <dbReference type="NCBI Taxonomy" id="433924"/>
    <lineage>
        <taxon>Bacteria</taxon>
        <taxon>Pseudomonadati</taxon>
        <taxon>Pseudomonadota</taxon>
        <taxon>Betaproteobacteria</taxon>
        <taxon>Burkholderiales</taxon>
        <taxon>Comamonadaceae</taxon>
        <taxon>Pseudacidovorax</taxon>
    </lineage>
</organism>
<dbReference type="AlphaFoldDB" id="A0A147GRI0"/>
<dbReference type="InterPro" id="IPR052513">
    <property type="entry name" value="Thioester_dehydratase-like"/>
</dbReference>
<dbReference type="Gene3D" id="6.10.30.10">
    <property type="match status" value="1"/>
</dbReference>
<dbReference type="Proteomes" id="UP000072741">
    <property type="component" value="Unassembled WGS sequence"/>
</dbReference>
<dbReference type="InterPro" id="IPR012340">
    <property type="entry name" value="NA-bd_OB-fold"/>
</dbReference>
<dbReference type="EMBL" id="LDSL01000096">
    <property type="protein sequence ID" value="KTT18977.1"/>
    <property type="molecule type" value="Genomic_DNA"/>
</dbReference>
<dbReference type="SUPFAM" id="SSF50249">
    <property type="entry name" value="Nucleic acid-binding proteins"/>
    <property type="match status" value="1"/>
</dbReference>
<evidence type="ECO:0000259" key="1">
    <source>
        <dbReference type="Pfam" id="PF01796"/>
    </source>
</evidence>
<proteinExistence type="predicted"/>
<comment type="caution">
    <text evidence="3">The sequence shown here is derived from an EMBL/GenBank/DDBJ whole genome shotgun (WGS) entry which is preliminary data.</text>
</comment>
<dbReference type="Pfam" id="PF01796">
    <property type="entry name" value="OB_ChsH2_C"/>
    <property type="match status" value="1"/>
</dbReference>
<keyword evidence="4" id="KW-1185">Reference proteome</keyword>
<name>A0A147GRI0_9BURK</name>
<sequence length="122" mass="13169">MPWLDACAQSALTYGHCAACGKAHFYPRPHCPHCHASDTGRATSAGIGAIYSWTTVHSKAASYTLAYVRLEEGFTMLTHLVGDPPVDGWHVGLSVVLGWVVTANGQNMPVFQQNRTNKEQAA</sequence>
<dbReference type="InterPro" id="IPR022002">
    <property type="entry name" value="ChsH2_Znr"/>
</dbReference>
<dbReference type="PANTHER" id="PTHR34075:SF5">
    <property type="entry name" value="BLR3430 PROTEIN"/>
    <property type="match status" value="1"/>
</dbReference>
<accession>A0A147GRI0</accession>
<evidence type="ECO:0008006" key="5">
    <source>
        <dbReference type="Google" id="ProtNLM"/>
    </source>
</evidence>
<protein>
    <recommendedName>
        <fullName evidence="5">DUF35 domain-containing protein</fullName>
    </recommendedName>
</protein>
<evidence type="ECO:0000259" key="2">
    <source>
        <dbReference type="Pfam" id="PF12172"/>
    </source>
</evidence>
<evidence type="ECO:0000313" key="4">
    <source>
        <dbReference type="Proteomes" id="UP000072741"/>
    </source>
</evidence>
<dbReference type="PANTHER" id="PTHR34075">
    <property type="entry name" value="BLR3430 PROTEIN"/>
    <property type="match status" value="1"/>
</dbReference>
<feature type="domain" description="ChsH2 C-terminal OB-fold" evidence="1">
    <location>
        <begin position="44"/>
        <end position="99"/>
    </location>
</feature>